<organism evidence="10 11">
    <name type="scientific">Solirubrobacter ginsenosidimutans</name>
    <dbReference type="NCBI Taxonomy" id="490573"/>
    <lineage>
        <taxon>Bacteria</taxon>
        <taxon>Bacillati</taxon>
        <taxon>Actinomycetota</taxon>
        <taxon>Thermoleophilia</taxon>
        <taxon>Solirubrobacterales</taxon>
        <taxon>Solirubrobacteraceae</taxon>
        <taxon>Solirubrobacter</taxon>
    </lineage>
</organism>
<comment type="function">
    <text evidence="8">Ligates lysine onto the cytidine present at position 34 of the AUA codon-specific tRNA(Ile) that contains the anticodon CAU, in an ATP-dependent manner. Cytidine is converted to lysidine, thus changing the amino acid specificity of the tRNA from methionine to isoleucine.</text>
</comment>
<dbReference type="Proteomes" id="UP001149140">
    <property type="component" value="Unassembled WGS sequence"/>
</dbReference>
<dbReference type="InterPro" id="IPR012094">
    <property type="entry name" value="tRNA_Ile_lys_synt"/>
</dbReference>
<dbReference type="SUPFAM" id="SSF52402">
    <property type="entry name" value="Adenine nucleotide alpha hydrolases-like"/>
    <property type="match status" value="1"/>
</dbReference>
<dbReference type="RefSeq" id="WP_270045071.1">
    <property type="nucleotide sequence ID" value="NZ_JAPDOD010000052.1"/>
</dbReference>
<evidence type="ECO:0000256" key="1">
    <source>
        <dbReference type="ARBA" id="ARBA00004496"/>
    </source>
</evidence>
<dbReference type="InterPro" id="IPR011063">
    <property type="entry name" value="TilS/TtcA_N"/>
</dbReference>
<comment type="catalytic activity">
    <reaction evidence="7 8">
        <text>cytidine(34) in tRNA(Ile2) + L-lysine + ATP = lysidine(34) in tRNA(Ile2) + AMP + diphosphate + H(+)</text>
        <dbReference type="Rhea" id="RHEA:43744"/>
        <dbReference type="Rhea" id="RHEA-COMP:10625"/>
        <dbReference type="Rhea" id="RHEA-COMP:10670"/>
        <dbReference type="ChEBI" id="CHEBI:15378"/>
        <dbReference type="ChEBI" id="CHEBI:30616"/>
        <dbReference type="ChEBI" id="CHEBI:32551"/>
        <dbReference type="ChEBI" id="CHEBI:33019"/>
        <dbReference type="ChEBI" id="CHEBI:82748"/>
        <dbReference type="ChEBI" id="CHEBI:83665"/>
        <dbReference type="ChEBI" id="CHEBI:456215"/>
        <dbReference type="EC" id="6.3.4.19"/>
    </reaction>
</comment>
<reference evidence="10" key="1">
    <citation type="submission" date="2022-10" db="EMBL/GenBank/DDBJ databases">
        <title>The WGS of Solirubrobacter ginsenosidimutans DSM 21036.</title>
        <authorList>
            <person name="Jiang Z."/>
        </authorList>
    </citation>
    <scope>NUCLEOTIDE SEQUENCE</scope>
    <source>
        <strain evidence="10">DSM 21036</strain>
    </source>
</reference>
<gene>
    <name evidence="8 10" type="primary">tilS</name>
    <name evidence="10" type="ORF">OM076_36420</name>
</gene>
<evidence type="ECO:0000256" key="5">
    <source>
        <dbReference type="ARBA" id="ARBA00022741"/>
    </source>
</evidence>
<dbReference type="AlphaFoldDB" id="A0A9X3S4H5"/>
<dbReference type="SMART" id="SM00977">
    <property type="entry name" value="TilS_C"/>
    <property type="match status" value="1"/>
</dbReference>
<comment type="subcellular location">
    <subcellularLocation>
        <location evidence="1 8">Cytoplasm</location>
    </subcellularLocation>
</comment>
<feature type="domain" description="Lysidine-tRNA(Ile) synthetase C-terminal" evidence="9">
    <location>
        <begin position="349"/>
        <end position="423"/>
    </location>
</feature>
<keyword evidence="2 8" id="KW-0963">Cytoplasm</keyword>
<evidence type="ECO:0000313" key="11">
    <source>
        <dbReference type="Proteomes" id="UP001149140"/>
    </source>
</evidence>
<dbReference type="GO" id="GO:0005737">
    <property type="term" value="C:cytoplasm"/>
    <property type="evidence" value="ECO:0007669"/>
    <property type="project" value="UniProtKB-SubCell"/>
</dbReference>
<dbReference type="Pfam" id="PF01171">
    <property type="entry name" value="ATP_bind_3"/>
    <property type="match status" value="1"/>
</dbReference>
<keyword evidence="3 8" id="KW-0436">Ligase</keyword>
<protein>
    <recommendedName>
        <fullName evidence="8">tRNA(Ile)-lysidine synthase</fullName>
        <ecNumber evidence="8">6.3.4.19</ecNumber>
    </recommendedName>
    <alternativeName>
        <fullName evidence="8">tRNA(Ile)-2-lysyl-cytidine synthase</fullName>
    </alternativeName>
    <alternativeName>
        <fullName evidence="8">tRNA(Ile)-lysidine synthetase</fullName>
    </alternativeName>
</protein>
<evidence type="ECO:0000259" key="9">
    <source>
        <dbReference type="SMART" id="SM00977"/>
    </source>
</evidence>
<dbReference type="GO" id="GO:0032267">
    <property type="term" value="F:tRNA(Ile)-lysidine synthase activity"/>
    <property type="evidence" value="ECO:0007669"/>
    <property type="project" value="UniProtKB-EC"/>
</dbReference>
<keyword evidence="5 8" id="KW-0547">Nucleotide-binding</keyword>
<dbReference type="InterPro" id="IPR012796">
    <property type="entry name" value="Lysidine-tRNA-synth_C"/>
</dbReference>
<name>A0A9X3S4H5_9ACTN</name>
<dbReference type="EMBL" id="JAPDOD010000052">
    <property type="protein sequence ID" value="MDA0165809.1"/>
    <property type="molecule type" value="Genomic_DNA"/>
</dbReference>
<accession>A0A9X3S4H5</accession>
<keyword evidence="4 8" id="KW-0819">tRNA processing</keyword>
<proteinExistence type="inferred from homology"/>
<evidence type="ECO:0000256" key="8">
    <source>
        <dbReference type="HAMAP-Rule" id="MF_01161"/>
    </source>
</evidence>
<dbReference type="PANTHER" id="PTHR43033">
    <property type="entry name" value="TRNA(ILE)-LYSIDINE SYNTHASE-RELATED"/>
    <property type="match status" value="1"/>
</dbReference>
<dbReference type="EC" id="6.3.4.19" evidence="8"/>
<comment type="similarity">
    <text evidence="8">Belongs to the tRNA(Ile)-lysidine synthase family.</text>
</comment>
<dbReference type="GO" id="GO:0005524">
    <property type="term" value="F:ATP binding"/>
    <property type="evidence" value="ECO:0007669"/>
    <property type="project" value="UniProtKB-UniRule"/>
</dbReference>
<evidence type="ECO:0000256" key="7">
    <source>
        <dbReference type="ARBA" id="ARBA00048539"/>
    </source>
</evidence>
<dbReference type="Gene3D" id="3.40.50.620">
    <property type="entry name" value="HUPs"/>
    <property type="match status" value="1"/>
</dbReference>
<dbReference type="CDD" id="cd01992">
    <property type="entry name" value="TilS_N"/>
    <property type="match status" value="1"/>
</dbReference>
<dbReference type="InterPro" id="IPR012795">
    <property type="entry name" value="tRNA_Ile_lys_synt_N"/>
</dbReference>
<evidence type="ECO:0000313" key="10">
    <source>
        <dbReference type="EMBL" id="MDA0165809.1"/>
    </source>
</evidence>
<evidence type="ECO:0000256" key="4">
    <source>
        <dbReference type="ARBA" id="ARBA00022694"/>
    </source>
</evidence>
<feature type="binding site" evidence="8">
    <location>
        <begin position="8"/>
        <end position="13"/>
    </location>
    <ligand>
        <name>ATP</name>
        <dbReference type="ChEBI" id="CHEBI:30616"/>
    </ligand>
</feature>
<comment type="domain">
    <text evidence="8">The N-terminal region contains the highly conserved SGGXDS motif, predicted to be a P-loop motif involved in ATP binding.</text>
</comment>
<evidence type="ECO:0000256" key="6">
    <source>
        <dbReference type="ARBA" id="ARBA00022840"/>
    </source>
</evidence>
<evidence type="ECO:0000256" key="2">
    <source>
        <dbReference type="ARBA" id="ARBA00022490"/>
    </source>
</evidence>
<dbReference type="SUPFAM" id="SSF56037">
    <property type="entry name" value="PheT/TilS domain"/>
    <property type="match status" value="1"/>
</dbReference>
<dbReference type="GO" id="GO:0006400">
    <property type="term" value="P:tRNA modification"/>
    <property type="evidence" value="ECO:0007669"/>
    <property type="project" value="UniProtKB-UniRule"/>
</dbReference>
<dbReference type="PANTHER" id="PTHR43033:SF1">
    <property type="entry name" value="TRNA(ILE)-LYSIDINE SYNTHASE-RELATED"/>
    <property type="match status" value="1"/>
</dbReference>
<keyword evidence="6 8" id="KW-0067">ATP-binding</keyword>
<dbReference type="NCBIfam" id="TIGR02432">
    <property type="entry name" value="lysidine_TilS_N"/>
    <property type="match status" value="1"/>
</dbReference>
<evidence type="ECO:0000256" key="3">
    <source>
        <dbReference type="ARBA" id="ARBA00022598"/>
    </source>
</evidence>
<sequence length="430" mass="45516">MKVLVLLSGGRDSVCLLDRMLASASSVWALHVNYGLRGAESDADEAFCVSLCARLGVSLSVLRAGEPVGNVQAWAREVRYAEAERLAAERDALIAVGHTATDQIETVLYRLAASPGRRALLGMPERSGRVIRPLLGMTRDETAAYCRARGLGWREDSSNASSARGLIRATILPALRELHPAAERNLLATLAALRDEATVLDAAVDAALTERRVSRVELEKLDARGGGGGAAGGVELAALPAPLARLVVQRLADDAAGGRAPSLAAHADDVIALAGHDGTAALDLPGGLRAISEYGRVRIELLAATTIPMSAELSIPGRVAFAGGEVICERGEFPIADGTLAADALAPTLVVRTWQPGDRMRPLGLGGSKSLQDLFTDRKVPRERRHRLPVVVSGGEIAWVPGVATGERFRVEPHNRARVRLAWRLDCAAP</sequence>
<keyword evidence="11" id="KW-1185">Reference proteome</keyword>
<dbReference type="Pfam" id="PF11734">
    <property type="entry name" value="TilS_C"/>
    <property type="match status" value="1"/>
</dbReference>
<dbReference type="NCBIfam" id="TIGR02433">
    <property type="entry name" value="lysidine_TilS_C"/>
    <property type="match status" value="1"/>
</dbReference>
<dbReference type="InterPro" id="IPR014729">
    <property type="entry name" value="Rossmann-like_a/b/a_fold"/>
</dbReference>
<dbReference type="HAMAP" id="MF_01161">
    <property type="entry name" value="tRNA_Ile_lys_synt"/>
    <property type="match status" value="1"/>
</dbReference>
<comment type="caution">
    <text evidence="10">The sequence shown here is derived from an EMBL/GenBank/DDBJ whole genome shotgun (WGS) entry which is preliminary data.</text>
</comment>